<protein>
    <submittedName>
        <fullName evidence="1">Uncharacterized protein</fullName>
    </submittedName>
</protein>
<reference evidence="1 2" key="1">
    <citation type="submission" date="2018-06" db="EMBL/GenBank/DDBJ databases">
        <title>Freshwater and sediment microbial communities from various areas in North America, analyzing microbe dynamics in response to fracking.</title>
        <authorList>
            <person name="Lamendella R."/>
        </authorList>
    </citation>
    <scope>NUCLEOTIDE SEQUENCE [LARGE SCALE GENOMIC DNA]</scope>
    <source>
        <strain evidence="1 2">NG-13</strain>
    </source>
</reference>
<comment type="caution">
    <text evidence="1">The sequence shown here is derived from an EMBL/GenBank/DDBJ whole genome shotgun (WGS) entry which is preliminary data.</text>
</comment>
<organism evidence="1 2">
    <name type="scientific">Paenibacillus pabuli</name>
    <dbReference type="NCBI Taxonomy" id="1472"/>
    <lineage>
        <taxon>Bacteria</taxon>
        <taxon>Bacillati</taxon>
        <taxon>Bacillota</taxon>
        <taxon>Bacilli</taxon>
        <taxon>Bacillales</taxon>
        <taxon>Paenibacillaceae</taxon>
        <taxon>Paenibacillus</taxon>
    </lineage>
</organism>
<name>A0ABX9BQU4_9BACL</name>
<accession>A0ABX9BQU4</accession>
<dbReference type="Proteomes" id="UP000248827">
    <property type="component" value="Unassembled WGS sequence"/>
</dbReference>
<proteinExistence type="predicted"/>
<evidence type="ECO:0000313" key="2">
    <source>
        <dbReference type="Proteomes" id="UP000248827"/>
    </source>
</evidence>
<sequence>MGCTQLVPQAWTVRVLDYVRLDIGFDVVNLQCTHPFHSFVIKISPNKKSTDSCLKAEISALLLYIHMLQS</sequence>
<gene>
    <name evidence="1" type="ORF">DET54_102646</name>
</gene>
<dbReference type="EMBL" id="QLLI01000002">
    <property type="protein sequence ID" value="RAJ01158.1"/>
    <property type="molecule type" value="Genomic_DNA"/>
</dbReference>
<keyword evidence="2" id="KW-1185">Reference proteome</keyword>
<evidence type="ECO:0000313" key="1">
    <source>
        <dbReference type="EMBL" id="RAJ01158.1"/>
    </source>
</evidence>